<accession>A0ABV0S0G9</accession>
<dbReference type="Proteomes" id="UP001434883">
    <property type="component" value="Unassembled WGS sequence"/>
</dbReference>
<gene>
    <name evidence="1" type="ORF">XENOCAPTIV_024538</name>
</gene>
<protein>
    <submittedName>
        <fullName evidence="1">Uncharacterized protein</fullName>
    </submittedName>
</protein>
<sequence length="57" mass="6239">AVHVAESCCDDISPTWQLLRSPPSLSQILCNDVMQWADHVAAYVSEAGLMQVLLVLN</sequence>
<comment type="caution">
    <text evidence="1">The sequence shown here is derived from an EMBL/GenBank/DDBJ whole genome shotgun (WGS) entry which is preliminary data.</text>
</comment>
<feature type="non-terminal residue" evidence="1">
    <location>
        <position position="1"/>
    </location>
</feature>
<dbReference type="EMBL" id="JAHRIN010064565">
    <property type="protein sequence ID" value="MEQ2213954.1"/>
    <property type="molecule type" value="Genomic_DNA"/>
</dbReference>
<keyword evidence="2" id="KW-1185">Reference proteome</keyword>
<proteinExistence type="predicted"/>
<name>A0ABV0S0G9_9TELE</name>
<evidence type="ECO:0000313" key="2">
    <source>
        <dbReference type="Proteomes" id="UP001434883"/>
    </source>
</evidence>
<evidence type="ECO:0000313" key="1">
    <source>
        <dbReference type="EMBL" id="MEQ2213954.1"/>
    </source>
</evidence>
<organism evidence="1 2">
    <name type="scientific">Xenoophorus captivus</name>
    <dbReference type="NCBI Taxonomy" id="1517983"/>
    <lineage>
        <taxon>Eukaryota</taxon>
        <taxon>Metazoa</taxon>
        <taxon>Chordata</taxon>
        <taxon>Craniata</taxon>
        <taxon>Vertebrata</taxon>
        <taxon>Euteleostomi</taxon>
        <taxon>Actinopterygii</taxon>
        <taxon>Neopterygii</taxon>
        <taxon>Teleostei</taxon>
        <taxon>Neoteleostei</taxon>
        <taxon>Acanthomorphata</taxon>
        <taxon>Ovalentaria</taxon>
        <taxon>Atherinomorphae</taxon>
        <taxon>Cyprinodontiformes</taxon>
        <taxon>Goodeidae</taxon>
        <taxon>Xenoophorus</taxon>
    </lineage>
</organism>
<reference evidence="1 2" key="1">
    <citation type="submission" date="2021-06" db="EMBL/GenBank/DDBJ databases">
        <authorList>
            <person name="Palmer J.M."/>
        </authorList>
    </citation>
    <scope>NUCLEOTIDE SEQUENCE [LARGE SCALE GENOMIC DNA]</scope>
    <source>
        <strain evidence="1 2">XC_2019</strain>
        <tissue evidence="1">Muscle</tissue>
    </source>
</reference>